<name>A0A0F9GYD8_9ZZZZ</name>
<organism evidence="2">
    <name type="scientific">marine sediment metagenome</name>
    <dbReference type="NCBI Taxonomy" id="412755"/>
    <lineage>
        <taxon>unclassified sequences</taxon>
        <taxon>metagenomes</taxon>
        <taxon>ecological metagenomes</taxon>
    </lineage>
</organism>
<comment type="caution">
    <text evidence="2">The sequence shown here is derived from an EMBL/GenBank/DDBJ whole genome shotgun (WGS) entry which is preliminary data.</text>
</comment>
<accession>A0A0F9GYD8</accession>
<dbReference type="EMBL" id="LAZR01024681">
    <property type="protein sequence ID" value="KKL74355.1"/>
    <property type="molecule type" value="Genomic_DNA"/>
</dbReference>
<keyword evidence="1" id="KW-1133">Transmembrane helix</keyword>
<evidence type="ECO:0000313" key="2">
    <source>
        <dbReference type="EMBL" id="KKL74355.1"/>
    </source>
</evidence>
<feature type="transmembrane region" description="Helical" evidence="1">
    <location>
        <begin position="51"/>
        <end position="69"/>
    </location>
</feature>
<reference evidence="2" key="1">
    <citation type="journal article" date="2015" name="Nature">
        <title>Complex archaea that bridge the gap between prokaryotes and eukaryotes.</title>
        <authorList>
            <person name="Spang A."/>
            <person name="Saw J.H."/>
            <person name="Jorgensen S.L."/>
            <person name="Zaremba-Niedzwiedzka K."/>
            <person name="Martijn J."/>
            <person name="Lind A.E."/>
            <person name="van Eijk R."/>
            <person name="Schleper C."/>
            <person name="Guy L."/>
            <person name="Ettema T.J."/>
        </authorList>
    </citation>
    <scope>NUCLEOTIDE SEQUENCE</scope>
</reference>
<proteinExistence type="predicted"/>
<keyword evidence="1" id="KW-0812">Transmembrane</keyword>
<protein>
    <submittedName>
        <fullName evidence="2">Uncharacterized protein</fullName>
    </submittedName>
</protein>
<keyword evidence="1" id="KW-0472">Membrane</keyword>
<sequence length="140" mass="16126">MSFSYPSKAGVIMDFWEDLEIDVETEDKDNRQEDGFWANIWKEIDCAKADGISVMVIMGSIVFVLVSLIDFDSFWLFIITSLVSLFFVMAYVGMPYSKKIEVWFFSSTNIYLRRLGVIFIRGLAWLIAVNVGLCGLKYWA</sequence>
<gene>
    <name evidence="2" type="ORF">LCGC14_2065720</name>
</gene>
<feature type="transmembrane region" description="Helical" evidence="1">
    <location>
        <begin position="75"/>
        <end position="94"/>
    </location>
</feature>
<evidence type="ECO:0000256" key="1">
    <source>
        <dbReference type="SAM" id="Phobius"/>
    </source>
</evidence>
<feature type="transmembrane region" description="Helical" evidence="1">
    <location>
        <begin position="115"/>
        <end position="139"/>
    </location>
</feature>
<dbReference type="AlphaFoldDB" id="A0A0F9GYD8"/>